<comment type="caution">
    <text evidence="4">The sequence shown here is derived from an EMBL/GenBank/DDBJ whole genome shotgun (WGS) entry which is preliminary data.</text>
</comment>
<dbReference type="Proteomes" id="UP000029228">
    <property type="component" value="Unassembled WGS sequence"/>
</dbReference>
<dbReference type="InterPro" id="IPR002678">
    <property type="entry name" value="DUF34/NIF3"/>
</dbReference>
<evidence type="ECO:0000256" key="2">
    <source>
        <dbReference type="ARBA" id="ARBA00022723"/>
    </source>
</evidence>
<dbReference type="EMBL" id="BBMR01000009">
    <property type="protein sequence ID" value="GAL21728.1"/>
    <property type="molecule type" value="Genomic_DNA"/>
</dbReference>
<dbReference type="AlphaFoldDB" id="A0A090S4I0"/>
<dbReference type="GO" id="GO:0005737">
    <property type="term" value="C:cytoplasm"/>
    <property type="evidence" value="ECO:0007669"/>
    <property type="project" value="TreeGrafter"/>
</dbReference>
<sequence length="268" mass="30068">MNNLKLEAILNEKLSPQLIKDYSPNGLQVEGASEIKKVITGVTASQALIDYAVSVEADAVLVHHGYFWKGEPEPIRGMKGKRIRTLIKNDVNLFGYHLPLDIHPELGNNARLAELLDIEVIDGLEGHPQSVAMFGKLATPMTGADFAAKIAKTLNREPLHIAPDMADKLIEPLVGVQAVVKITLSLLRQKAWMRLFRERSLSARPTQHANSIFTISLQDIMQPSAMALRRWVNGWLKSMDSTLNLRISIIRFNDEQTKKEQPRLLFCF</sequence>
<dbReference type="PANTHER" id="PTHR13799:SF14">
    <property type="entry name" value="GTP CYCLOHYDROLASE 1 TYPE 2 HOMOLOG"/>
    <property type="match status" value="1"/>
</dbReference>
<dbReference type="PANTHER" id="PTHR13799">
    <property type="entry name" value="NGG1 INTERACTING FACTOR 3"/>
    <property type="match status" value="1"/>
</dbReference>
<name>A0A090S4I0_9VIBR</name>
<accession>A0A090S4I0</accession>
<dbReference type="Pfam" id="PF01784">
    <property type="entry name" value="DUF34_NIF3"/>
    <property type="match status" value="1"/>
</dbReference>
<keyword evidence="5" id="KW-1185">Reference proteome</keyword>
<proteinExistence type="inferred from homology"/>
<keyword evidence="2 3" id="KW-0479">Metal-binding</keyword>
<feature type="binding site" evidence="3">
    <location>
        <position position="64"/>
    </location>
    <ligand>
        <name>a divalent metal cation</name>
        <dbReference type="ChEBI" id="CHEBI:60240"/>
        <label>2</label>
    </ligand>
</feature>
<evidence type="ECO:0000256" key="1">
    <source>
        <dbReference type="ARBA" id="ARBA00006964"/>
    </source>
</evidence>
<evidence type="ECO:0000313" key="4">
    <source>
        <dbReference type="EMBL" id="GAL21728.1"/>
    </source>
</evidence>
<evidence type="ECO:0000256" key="3">
    <source>
        <dbReference type="PIRSR" id="PIRSR602678-1"/>
    </source>
</evidence>
<evidence type="ECO:0000313" key="5">
    <source>
        <dbReference type="Proteomes" id="UP000029228"/>
    </source>
</evidence>
<organism evidence="4 5">
    <name type="scientific">Vibrio maritimus</name>
    <dbReference type="NCBI Taxonomy" id="990268"/>
    <lineage>
        <taxon>Bacteria</taxon>
        <taxon>Pseudomonadati</taxon>
        <taxon>Pseudomonadota</taxon>
        <taxon>Gammaproteobacteria</taxon>
        <taxon>Vibrionales</taxon>
        <taxon>Vibrionaceae</taxon>
        <taxon>Vibrio</taxon>
    </lineage>
</organism>
<dbReference type="InterPro" id="IPR036069">
    <property type="entry name" value="DUF34/NIF3_sf"/>
</dbReference>
<dbReference type="STRING" id="990268.JCM19235_1550"/>
<dbReference type="Gene3D" id="3.40.1390.30">
    <property type="entry name" value="NIF3 (NGG1p interacting factor 3)-like"/>
    <property type="match status" value="1"/>
</dbReference>
<dbReference type="SUPFAM" id="SSF102705">
    <property type="entry name" value="NIF3 (NGG1p interacting factor 3)-like"/>
    <property type="match status" value="1"/>
</dbReference>
<reference evidence="4 5" key="1">
    <citation type="submission" date="2014-09" db="EMBL/GenBank/DDBJ databases">
        <title>Vibrio maritimus JCM 19235. (C45) whole genome shotgun sequence.</title>
        <authorList>
            <person name="Sawabe T."/>
            <person name="Meirelles P."/>
            <person name="Nakanishi M."/>
            <person name="Sayaka M."/>
            <person name="Hattori M."/>
            <person name="Ohkuma M."/>
        </authorList>
    </citation>
    <scope>NUCLEOTIDE SEQUENCE [LARGE SCALE GENOMIC DNA]</scope>
    <source>
        <strain evidence="5">JCM19235</strain>
    </source>
</reference>
<dbReference type="NCBIfam" id="TIGR00486">
    <property type="entry name" value="YbgI_SA1388"/>
    <property type="match status" value="1"/>
</dbReference>
<reference evidence="4 5" key="2">
    <citation type="submission" date="2014-09" db="EMBL/GenBank/DDBJ databases">
        <authorList>
            <consortium name="NBRP consortium"/>
            <person name="Sawabe T."/>
            <person name="Meirelles P."/>
            <person name="Nakanishi M."/>
            <person name="Sayaka M."/>
            <person name="Hattori M."/>
            <person name="Ohkuma M."/>
        </authorList>
    </citation>
    <scope>NUCLEOTIDE SEQUENCE [LARGE SCALE GENOMIC DNA]</scope>
    <source>
        <strain evidence="5">JCM19235</strain>
    </source>
</reference>
<feature type="binding site" evidence="3">
    <location>
        <position position="63"/>
    </location>
    <ligand>
        <name>a divalent metal cation</name>
        <dbReference type="ChEBI" id="CHEBI:60240"/>
        <label>1</label>
    </ligand>
</feature>
<protein>
    <submittedName>
        <fullName evidence="4">Uncharacterized protein</fullName>
    </submittedName>
</protein>
<dbReference type="GO" id="GO:0046872">
    <property type="term" value="F:metal ion binding"/>
    <property type="evidence" value="ECO:0007669"/>
    <property type="project" value="UniProtKB-KW"/>
</dbReference>
<comment type="similarity">
    <text evidence="1">Belongs to the GTP cyclohydrolase I type 2/NIF3 family.</text>
</comment>
<feature type="binding site" evidence="3">
    <location>
        <position position="101"/>
    </location>
    <ligand>
        <name>a divalent metal cation</name>
        <dbReference type="ChEBI" id="CHEBI:60240"/>
        <label>1</label>
    </ligand>
</feature>
<gene>
    <name evidence="4" type="ORF">JCM19235_1550</name>
</gene>